<evidence type="ECO:0000259" key="3">
    <source>
        <dbReference type="SMART" id="SM00198"/>
    </source>
</evidence>
<dbReference type="Pfam" id="PF00188">
    <property type="entry name" value="CAP"/>
    <property type="match status" value="6"/>
</dbReference>
<dbReference type="EMBL" id="CALNXK010000092">
    <property type="protein sequence ID" value="CAH3151891.1"/>
    <property type="molecule type" value="Genomic_DNA"/>
</dbReference>
<comment type="caution">
    <text evidence="4">The sequence shown here is derived from an EMBL/GenBank/DDBJ whole genome shotgun (WGS) entry which is preliminary data.</text>
</comment>
<name>A0ABN8PVR1_9CNID</name>
<evidence type="ECO:0000256" key="1">
    <source>
        <dbReference type="SAM" id="MobiDB-lite"/>
    </source>
</evidence>
<accession>A0ABN8PVR1</accession>
<evidence type="ECO:0000313" key="5">
    <source>
        <dbReference type="Proteomes" id="UP001159405"/>
    </source>
</evidence>
<organism evidence="4 5">
    <name type="scientific">Porites lobata</name>
    <dbReference type="NCBI Taxonomy" id="104759"/>
    <lineage>
        <taxon>Eukaryota</taxon>
        <taxon>Metazoa</taxon>
        <taxon>Cnidaria</taxon>
        <taxon>Anthozoa</taxon>
        <taxon>Hexacorallia</taxon>
        <taxon>Scleractinia</taxon>
        <taxon>Fungiina</taxon>
        <taxon>Poritidae</taxon>
        <taxon>Porites</taxon>
    </lineage>
</organism>
<dbReference type="PANTHER" id="PTHR10334">
    <property type="entry name" value="CYSTEINE-RICH SECRETORY PROTEIN-RELATED"/>
    <property type="match status" value="1"/>
</dbReference>
<dbReference type="Proteomes" id="UP001159405">
    <property type="component" value="Unassembled WGS sequence"/>
</dbReference>
<keyword evidence="2" id="KW-0732">Signal</keyword>
<feature type="domain" description="SCP" evidence="3">
    <location>
        <begin position="790"/>
        <end position="922"/>
    </location>
</feature>
<dbReference type="InterPro" id="IPR034113">
    <property type="entry name" value="SCP_GAPR1-like"/>
</dbReference>
<dbReference type="InterPro" id="IPR002413">
    <property type="entry name" value="V5_allergen-like"/>
</dbReference>
<feature type="domain" description="SCP" evidence="3">
    <location>
        <begin position="404"/>
        <end position="536"/>
    </location>
</feature>
<dbReference type="SMART" id="SM00198">
    <property type="entry name" value="SCP"/>
    <property type="match status" value="6"/>
</dbReference>
<keyword evidence="5" id="KW-1185">Reference proteome</keyword>
<feature type="domain" description="SCP" evidence="3">
    <location>
        <begin position="1005"/>
        <end position="1135"/>
    </location>
</feature>
<gene>
    <name evidence="4" type="ORF">PLOB_00048839</name>
</gene>
<proteinExistence type="predicted"/>
<feature type="domain" description="SCP" evidence="3">
    <location>
        <begin position="606"/>
        <end position="738"/>
    </location>
</feature>
<reference evidence="4 5" key="1">
    <citation type="submission" date="2022-05" db="EMBL/GenBank/DDBJ databases">
        <authorList>
            <consortium name="Genoscope - CEA"/>
            <person name="William W."/>
        </authorList>
    </citation>
    <scope>NUCLEOTIDE SEQUENCE [LARGE SCALE GENOMIC DNA]</scope>
</reference>
<dbReference type="Gene3D" id="3.40.33.10">
    <property type="entry name" value="CAP"/>
    <property type="match status" value="6"/>
</dbReference>
<evidence type="ECO:0000256" key="2">
    <source>
        <dbReference type="SAM" id="SignalP"/>
    </source>
</evidence>
<dbReference type="InterPro" id="IPR035940">
    <property type="entry name" value="CAP_sf"/>
</dbReference>
<feature type="compositionally biased region" description="Low complexity" evidence="1">
    <location>
        <begin position="590"/>
        <end position="599"/>
    </location>
</feature>
<feature type="chain" id="PRO_5046656396" description="SCP domain-containing protein" evidence="2">
    <location>
        <begin position="20"/>
        <end position="1222"/>
    </location>
</feature>
<feature type="region of interest" description="Disordered" evidence="1">
    <location>
        <begin position="573"/>
        <end position="601"/>
    </location>
</feature>
<dbReference type="PRINTS" id="PR00838">
    <property type="entry name" value="V5ALLERGEN"/>
</dbReference>
<dbReference type="PRINTS" id="PR00837">
    <property type="entry name" value="V5TPXLIKE"/>
</dbReference>
<feature type="domain" description="SCP" evidence="3">
    <location>
        <begin position="22"/>
        <end position="154"/>
    </location>
</feature>
<feature type="signal peptide" evidence="2">
    <location>
        <begin position="1"/>
        <end position="19"/>
    </location>
</feature>
<dbReference type="SUPFAM" id="SSF55797">
    <property type="entry name" value="PR-1-like"/>
    <property type="match status" value="6"/>
</dbReference>
<sequence length="1222" mass="140909">MEITMLVSLFAVLLTSSEGKMSFKEQCIYWHNYFRTLHQVDNVTWSMDLQKQAEDWVKYLAENDKFHHSKKNPGNLYMSHPNVYPAEYCSDAVQWFHWEEKYYNYSRPGYSEAAGHFTTVVWRNSRQIGAAWAIRKDKRLVISIKYHPGGNYIGYFASNVFRPIATRLGPEWPHQPPGFARCPAKFVIPTTTAGPITLPTPSTIPFKDQCLFWHNYFRTLHQVPYVRWSNMLQKEAEDWLKNVKNSAIEQISDYPGNLYLAPLDTYPEEYCSTATWWFHYEEQYYNYSNPGFVKKAEKFTQLIWKNSTQIGAASTLLKDKRLAILIKYNPEGNIAGYFGKNVFRPTARKLNPEWGRVPPEFTWCPADAVPKVPNVRAAAKKAVSLRNATCKLAATKAYRGAEMSFKNQCIYWHNYFRTLHQVPNVTWSNSLQKEAEDWVKYLAENNKFHHSKKNPGNLYMSHPNDYPAEYCSDAVQWFHWEEKFYNYSRPGYSEAAGHFTTVVWRNSKEIGAAWAIREDKRLVVSIKYNPGGNYVGYFRKNVLPPIARTLGSKWPYTPPKFTWCPVRPTTDPTEPAAGKGMISDAVPKVPTTSSPSTMPNSGGKMSFENQCIYWHNYFRTLHQVPNVTWSKSLQKEAEDWVKYLAENNKFEHSNKNPGNLYLSHPNEYPEEYCSDAIQWFHSEEKFYNYDKPGYSQAAGHFTTVVWRNSKEIGAAWAIRKDRRLVVSIKYNPGGNYVGYFRKNVLPPIARTLGSKWPYTPPKFTWCPVRPTTDPTEPAAGKGMIFAGKMSFKNQCIYWHNYFRTLHQVPNVTWSKSLQKEAEDWVKYLAENNKFEHSNKNPGNLYLSHPNEYPEEYCSDAIQWFHSEEKFYNYDKPGYNQAAGHFTTVVWRNSKEIGAAWAIRKDKRLVVSIKYNPGGNYVGYFGKNVFPPIARTLGSQWPYTPPKFTWCPVPVRPTTDSTDPNVVPAAGKAMICSLYLVIALSVAAKYDCSESRLVYSRSCSLSCKQPSLIWHNHFRRIHQVANVTWSPDLWKKANAWADYLARHNKFEHERKHPGNLFLSPGRPAKPCEQAVKLFYQEEKNYDYSKPRYYPKAAHFTQLVWKNTKQIGAASKRRKDGKTVVVVKYFPPGNVGGYFSRNVFPPKKPILTTSVPHCITATTQEGRPLPSVTTSASNVSIVTTDCKQVVTKPNVVRAGVSAVLESQRLATFVVQWVFFVYLIS</sequence>
<evidence type="ECO:0000313" key="4">
    <source>
        <dbReference type="EMBL" id="CAH3151891.1"/>
    </source>
</evidence>
<dbReference type="CDD" id="cd05382">
    <property type="entry name" value="CAP_GAPR1-like"/>
    <property type="match status" value="4"/>
</dbReference>
<feature type="domain" description="SCP" evidence="3">
    <location>
        <begin position="205"/>
        <end position="336"/>
    </location>
</feature>
<protein>
    <recommendedName>
        <fullName evidence="3">SCP domain-containing protein</fullName>
    </recommendedName>
</protein>
<dbReference type="InterPro" id="IPR001283">
    <property type="entry name" value="CRISP-related"/>
</dbReference>
<dbReference type="InterPro" id="IPR014044">
    <property type="entry name" value="CAP_dom"/>
</dbReference>